<dbReference type="EMBL" id="BMAU01021215">
    <property type="protein sequence ID" value="GFX99917.1"/>
    <property type="molecule type" value="Genomic_DNA"/>
</dbReference>
<dbReference type="Proteomes" id="UP000887159">
    <property type="component" value="Unassembled WGS sequence"/>
</dbReference>
<organism evidence="1 2">
    <name type="scientific">Trichonephila clavipes</name>
    <name type="common">Golden silk orbweaver</name>
    <name type="synonym">Nephila clavipes</name>
    <dbReference type="NCBI Taxonomy" id="2585209"/>
    <lineage>
        <taxon>Eukaryota</taxon>
        <taxon>Metazoa</taxon>
        <taxon>Ecdysozoa</taxon>
        <taxon>Arthropoda</taxon>
        <taxon>Chelicerata</taxon>
        <taxon>Arachnida</taxon>
        <taxon>Araneae</taxon>
        <taxon>Araneomorphae</taxon>
        <taxon>Entelegynae</taxon>
        <taxon>Araneoidea</taxon>
        <taxon>Nephilidae</taxon>
        <taxon>Trichonephila</taxon>
    </lineage>
</organism>
<evidence type="ECO:0000313" key="1">
    <source>
        <dbReference type="EMBL" id="GFX99917.1"/>
    </source>
</evidence>
<comment type="caution">
    <text evidence="1">The sequence shown here is derived from an EMBL/GenBank/DDBJ whole genome shotgun (WGS) entry which is preliminary data.</text>
</comment>
<keyword evidence="2" id="KW-1185">Reference proteome</keyword>
<name>A0A8X6V9L3_TRICX</name>
<evidence type="ECO:0000313" key="2">
    <source>
        <dbReference type="Proteomes" id="UP000887159"/>
    </source>
</evidence>
<proteinExistence type="predicted"/>
<dbReference type="AlphaFoldDB" id="A0A8X6V9L3"/>
<gene>
    <name evidence="1" type="ORF">TNCV_259541</name>
</gene>
<accession>A0A8X6V9L3</accession>
<protein>
    <submittedName>
        <fullName evidence="1">Uncharacterized protein</fullName>
    </submittedName>
</protein>
<sequence>MNNEVRLQLSLLYHSLAVGEDSLSDSELVLAGNRSVSDFRLTICKRSNDSHLRDEQQLLYLTLVYQPLRSRCFQRPSGCSRLRSTTGVHLYHCHDEFRGPRSDYVRQVACATATTQQQDAFFQAWTAYSSLSTSIMSGDKE</sequence>
<reference evidence="1" key="1">
    <citation type="submission" date="2020-08" db="EMBL/GenBank/DDBJ databases">
        <title>Multicomponent nature underlies the extraordinary mechanical properties of spider dragline silk.</title>
        <authorList>
            <person name="Kono N."/>
            <person name="Nakamura H."/>
            <person name="Mori M."/>
            <person name="Yoshida Y."/>
            <person name="Ohtoshi R."/>
            <person name="Malay A.D."/>
            <person name="Moran D.A.P."/>
            <person name="Tomita M."/>
            <person name="Numata K."/>
            <person name="Arakawa K."/>
        </authorList>
    </citation>
    <scope>NUCLEOTIDE SEQUENCE</scope>
</reference>